<accession>A0A9N9X1Q4</accession>
<dbReference type="PROSITE" id="PS00086">
    <property type="entry name" value="CYTOCHROME_P450"/>
    <property type="match status" value="1"/>
</dbReference>
<evidence type="ECO:0000256" key="13">
    <source>
        <dbReference type="ARBA" id="ARBA00023136"/>
    </source>
</evidence>
<dbReference type="InterPro" id="IPR017972">
    <property type="entry name" value="Cyt_P450_CS"/>
</dbReference>
<dbReference type="InterPro" id="IPR050196">
    <property type="entry name" value="Cytochrome_P450_Monoox"/>
</dbReference>
<keyword evidence="11 14" id="KW-0408">Iron</keyword>
<evidence type="ECO:0000256" key="7">
    <source>
        <dbReference type="ARBA" id="ARBA00022723"/>
    </source>
</evidence>
<protein>
    <recommendedName>
        <fullName evidence="19">Cytochrome P450</fullName>
    </recommendedName>
</protein>
<reference evidence="17" key="1">
    <citation type="submission" date="2022-01" db="EMBL/GenBank/DDBJ databases">
        <authorList>
            <person name="King R."/>
        </authorList>
    </citation>
    <scope>NUCLEOTIDE SEQUENCE</scope>
</reference>
<dbReference type="OrthoDB" id="1470350at2759"/>
<dbReference type="Pfam" id="PF00067">
    <property type="entry name" value="p450"/>
    <property type="match status" value="1"/>
</dbReference>
<comment type="function">
    <text evidence="2">May be involved in the metabolism of insect hormones and in the breakdown of synthetic insecticides.</text>
</comment>
<dbReference type="Proteomes" id="UP001153620">
    <property type="component" value="Chromosome 4"/>
</dbReference>
<evidence type="ECO:0000256" key="5">
    <source>
        <dbReference type="ARBA" id="ARBA00010617"/>
    </source>
</evidence>
<dbReference type="InterPro" id="IPR002401">
    <property type="entry name" value="Cyt_P450_E_grp-I"/>
</dbReference>
<evidence type="ECO:0000256" key="4">
    <source>
        <dbReference type="ARBA" id="ARBA00004406"/>
    </source>
</evidence>
<dbReference type="EMBL" id="OU895880">
    <property type="protein sequence ID" value="CAG9812345.1"/>
    <property type="molecule type" value="Genomic_DNA"/>
</dbReference>
<keyword evidence="9" id="KW-0492">Microsome</keyword>
<evidence type="ECO:0000256" key="16">
    <source>
        <dbReference type="SAM" id="Phobius"/>
    </source>
</evidence>
<dbReference type="InterPro" id="IPR036396">
    <property type="entry name" value="Cyt_P450_sf"/>
</dbReference>
<keyword evidence="16" id="KW-0812">Transmembrane</keyword>
<evidence type="ECO:0000256" key="14">
    <source>
        <dbReference type="PIRSR" id="PIRSR602401-1"/>
    </source>
</evidence>
<evidence type="ECO:0008006" key="19">
    <source>
        <dbReference type="Google" id="ProtNLM"/>
    </source>
</evidence>
<evidence type="ECO:0000256" key="12">
    <source>
        <dbReference type="ARBA" id="ARBA00023033"/>
    </source>
</evidence>
<keyword evidence="10 15" id="KW-0560">Oxidoreductase</keyword>
<evidence type="ECO:0000313" key="17">
    <source>
        <dbReference type="EMBL" id="CAG9812345.1"/>
    </source>
</evidence>
<dbReference type="GO" id="GO:0005789">
    <property type="term" value="C:endoplasmic reticulum membrane"/>
    <property type="evidence" value="ECO:0007669"/>
    <property type="project" value="UniProtKB-SubCell"/>
</dbReference>
<feature type="transmembrane region" description="Helical" evidence="16">
    <location>
        <begin position="6"/>
        <end position="22"/>
    </location>
</feature>
<evidence type="ECO:0000256" key="3">
    <source>
        <dbReference type="ARBA" id="ARBA00004174"/>
    </source>
</evidence>
<evidence type="ECO:0000256" key="2">
    <source>
        <dbReference type="ARBA" id="ARBA00003690"/>
    </source>
</evidence>
<keyword evidence="18" id="KW-1185">Reference proteome</keyword>
<keyword evidence="12 15" id="KW-0503">Monooxygenase</keyword>
<dbReference type="PRINTS" id="PR00385">
    <property type="entry name" value="P450"/>
</dbReference>
<evidence type="ECO:0000256" key="11">
    <source>
        <dbReference type="ARBA" id="ARBA00023004"/>
    </source>
</evidence>
<dbReference type="GO" id="GO:0005506">
    <property type="term" value="F:iron ion binding"/>
    <property type="evidence" value="ECO:0007669"/>
    <property type="project" value="InterPro"/>
</dbReference>
<dbReference type="PRINTS" id="PR00463">
    <property type="entry name" value="EP450I"/>
</dbReference>
<keyword evidence="6 14" id="KW-0349">Heme</keyword>
<dbReference type="Gene3D" id="1.10.630.10">
    <property type="entry name" value="Cytochrome P450"/>
    <property type="match status" value="1"/>
</dbReference>
<comment type="subcellular location">
    <subcellularLocation>
        <location evidence="4">Endoplasmic reticulum membrane</location>
        <topology evidence="4">Peripheral membrane protein</topology>
    </subcellularLocation>
    <subcellularLocation>
        <location evidence="3">Microsome membrane</location>
        <topology evidence="3">Peripheral membrane protein</topology>
    </subcellularLocation>
</comment>
<sequence>MFVLETIVLFLLVTCVTHYVVFRWKRQRLYALAEKLPGHEGFSIWESFFMILTVHRKDYITKVLTYIKDDAKITKIWLLKNLVIMTKDADFINKVFNSQHTIDKPELFYDAFLVKRGLIAINGEDQKVHRKIFTKSFTTKVLQTLPKIFDENSKRIVKLLESKVNCGEFEFTDYAGSYSFDTLGSSNLNYSEKDHFKSDLFYAFEKFSPIMVDILPYIVVGFTRKNLRYINIGKRIEEIFKVFDNYLNEVINNNRKSPCKDENKLIFSLLDPKNGFDEEDIRDEFITMILGAFETTTKIISSALMMLGIHQNAQHKLMQEIEEIFINGDDTTLTIDFLNKFQFMEAVIKETMRLFTVAPILARKASEEVEIDGYVIPKGTAFLLAIDAMHKDEKYWGKDANLFKPERFLETLAYPQAYAPFSGGRRMCIGFRYAMISMKIFFINFLRSYKVNCSSKFEELETEMTMTLNFVKGYKVSIERR</sequence>
<name>A0A9N9X1Q4_9DIPT</name>
<dbReference type="SUPFAM" id="SSF48264">
    <property type="entry name" value="Cytochrome P450"/>
    <property type="match status" value="1"/>
</dbReference>
<keyword evidence="7 14" id="KW-0479">Metal-binding</keyword>
<evidence type="ECO:0000256" key="9">
    <source>
        <dbReference type="ARBA" id="ARBA00022848"/>
    </source>
</evidence>
<proteinExistence type="inferred from homology"/>
<dbReference type="GO" id="GO:0020037">
    <property type="term" value="F:heme binding"/>
    <property type="evidence" value="ECO:0007669"/>
    <property type="project" value="InterPro"/>
</dbReference>
<organism evidence="17 18">
    <name type="scientific">Chironomus riparius</name>
    <dbReference type="NCBI Taxonomy" id="315576"/>
    <lineage>
        <taxon>Eukaryota</taxon>
        <taxon>Metazoa</taxon>
        <taxon>Ecdysozoa</taxon>
        <taxon>Arthropoda</taxon>
        <taxon>Hexapoda</taxon>
        <taxon>Insecta</taxon>
        <taxon>Pterygota</taxon>
        <taxon>Neoptera</taxon>
        <taxon>Endopterygota</taxon>
        <taxon>Diptera</taxon>
        <taxon>Nematocera</taxon>
        <taxon>Chironomoidea</taxon>
        <taxon>Chironomidae</taxon>
        <taxon>Chironominae</taxon>
        <taxon>Chironomus</taxon>
    </lineage>
</organism>
<dbReference type="AlphaFoldDB" id="A0A9N9X1Q4"/>
<feature type="binding site" description="axial binding residue" evidence="14">
    <location>
        <position position="428"/>
    </location>
    <ligand>
        <name>heme</name>
        <dbReference type="ChEBI" id="CHEBI:30413"/>
    </ligand>
    <ligandPart>
        <name>Fe</name>
        <dbReference type="ChEBI" id="CHEBI:18248"/>
    </ligandPart>
</feature>
<gene>
    <name evidence="17" type="ORF">CHIRRI_LOCUS15150</name>
</gene>
<comment type="similarity">
    <text evidence="5 15">Belongs to the cytochrome P450 family.</text>
</comment>
<evidence type="ECO:0000256" key="1">
    <source>
        <dbReference type="ARBA" id="ARBA00001971"/>
    </source>
</evidence>
<dbReference type="PANTHER" id="PTHR24291">
    <property type="entry name" value="CYTOCHROME P450 FAMILY 4"/>
    <property type="match status" value="1"/>
</dbReference>
<evidence type="ECO:0000256" key="8">
    <source>
        <dbReference type="ARBA" id="ARBA00022824"/>
    </source>
</evidence>
<dbReference type="InterPro" id="IPR001128">
    <property type="entry name" value="Cyt_P450"/>
</dbReference>
<dbReference type="GO" id="GO:0004497">
    <property type="term" value="F:monooxygenase activity"/>
    <property type="evidence" value="ECO:0007669"/>
    <property type="project" value="UniProtKB-KW"/>
</dbReference>
<evidence type="ECO:0000256" key="6">
    <source>
        <dbReference type="ARBA" id="ARBA00022617"/>
    </source>
</evidence>
<dbReference type="GO" id="GO:0016705">
    <property type="term" value="F:oxidoreductase activity, acting on paired donors, with incorporation or reduction of molecular oxygen"/>
    <property type="evidence" value="ECO:0007669"/>
    <property type="project" value="InterPro"/>
</dbReference>
<evidence type="ECO:0000313" key="18">
    <source>
        <dbReference type="Proteomes" id="UP001153620"/>
    </source>
</evidence>
<dbReference type="PANTHER" id="PTHR24291:SF189">
    <property type="entry name" value="CYTOCHROME P450 4C3-RELATED"/>
    <property type="match status" value="1"/>
</dbReference>
<evidence type="ECO:0000256" key="15">
    <source>
        <dbReference type="RuleBase" id="RU000461"/>
    </source>
</evidence>
<keyword evidence="8" id="KW-0256">Endoplasmic reticulum</keyword>
<comment type="cofactor">
    <cofactor evidence="1 14">
        <name>heme</name>
        <dbReference type="ChEBI" id="CHEBI:30413"/>
    </cofactor>
</comment>
<keyword evidence="16" id="KW-1133">Transmembrane helix</keyword>
<evidence type="ECO:0000256" key="10">
    <source>
        <dbReference type="ARBA" id="ARBA00023002"/>
    </source>
</evidence>
<keyword evidence="13 16" id="KW-0472">Membrane</keyword>
<reference evidence="17" key="2">
    <citation type="submission" date="2022-10" db="EMBL/GenBank/DDBJ databases">
        <authorList>
            <consortium name="ENA_rothamsted_submissions"/>
            <consortium name="culmorum"/>
            <person name="King R."/>
        </authorList>
    </citation>
    <scope>NUCLEOTIDE SEQUENCE</scope>
</reference>